<gene>
    <name evidence="3" type="ORF">DFR64_1335</name>
</gene>
<dbReference type="PRINTS" id="PR00081">
    <property type="entry name" value="GDHRDH"/>
</dbReference>
<comment type="caution">
    <text evidence="3">The sequence shown here is derived from an EMBL/GenBank/DDBJ whole genome shotgun (WGS) entry which is preliminary data.</text>
</comment>
<proteinExistence type="inferred from homology"/>
<accession>A0A347ZRR7</accession>
<dbReference type="PANTHER" id="PTHR42760:SF133">
    <property type="entry name" value="3-OXOACYL-[ACYL-CARRIER-PROTEIN] REDUCTASE"/>
    <property type="match status" value="1"/>
</dbReference>
<evidence type="ECO:0000313" key="4">
    <source>
        <dbReference type="Proteomes" id="UP000256388"/>
    </source>
</evidence>
<dbReference type="GO" id="GO:0016616">
    <property type="term" value="F:oxidoreductase activity, acting on the CH-OH group of donors, NAD or NADP as acceptor"/>
    <property type="evidence" value="ECO:0007669"/>
    <property type="project" value="TreeGrafter"/>
</dbReference>
<dbReference type="InterPro" id="IPR002347">
    <property type="entry name" value="SDR_fam"/>
</dbReference>
<keyword evidence="2" id="KW-0560">Oxidoreductase</keyword>
<comment type="similarity">
    <text evidence="1">Belongs to the short-chain dehydrogenases/reductases (SDR) family.</text>
</comment>
<dbReference type="Gene3D" id="3.40.50.720">
    <property type="entry name" value="NAD(P)-binding Rossmann-like Domain"/>
    <property type="match status" value="1"/>
</dbReference>
<dbReference type="AlphaFoldDB" id="A0A347ZRR7"/>
<dbReference type="RefSeq" id="WP_116224580.1">
    <property type="nucleotide sequence ID" value="NZ_AP018437.1"/>
</dbReference>
<dbReference type="EMBL" id="QUMS01000001">
    <property type="protein sequence ID" value="REG11448.1"/>
    <property type="molecule type" value="Genomic_DNA"/>
</dbReference>
<dbReference type="PANTHER" id="PTHR42760">
    <property type="entry name" value="SHORT-CHAIN DEHYDROGENASES/REDUCTASES FAMILY MEMBER"/>
    <property type="match status" value="1"/>
</dbReference>
<evidence type="ECO:0000313" key="3">
    <source>
        <dbReference type="EMBL" id="REG11448.1"/>
    </source>
</evidence>
<sequence length="273" mass="28769">MTNVLDRFNMQGRTALVTGGAGLLGSGFSRTLAQAGAAVAVADMDLSKAQSVADEITAQGGQAAALEMDVTHAGSTRAAMAAARDAFGGLDVLVCSAALDPKFDPHLGQKNEDSFEEFPLSAWQQALDVNLTGAFLSAQAAAPYMLAGGRGVMVLIGSIYGLGGPDQRLYDRPNGPRQYKPPYYSATKAGLLGLTRYLAAYYAGKNIRVNALSPGGVFNDHDEEFTQAYSQRTMLGRMADKEEMNAAMLFLASEASSYMTGANLVVDGGWTAW</sequence>
<name>A0A347ZRR7_9CHLR</name>
<reference evidence="3 4" key="1">
    <citation type="submission" date="2018-08" db="EMBL/GenBank/DDBJ databases">
        <title>Genomic Encyclopedia of Type Strains, Phase IV (KMG-IV): sequencing the most valuable type-strain genomes for metagenomic binning, comparative biology and taxonomic classification.</title>
        <authorList>
            <person name="Goeker M."/>
        </authorList>
    </citation>
    <scope>NUCLEOTIDE SEQUENCE [LARGE SCALE GENOMIC DNA]</scope>
    <source>
        <strain evidence="3 4">DSM 23923</strain>
    </source>
</reference>
<evidence type="ECO:0000256" key="1">
    <source>
        <dbReference type="ARBA" id="ARBA00006484"/>
    </source>
</evidence>
<keyword evidence="4" id="KW-1185">Reference proteome</keyword>
<dbReference type="SUPFAM" id="SSF51735">
    <property type="entry name" value="NAD(P)-binding Rossmann-fold domains"/>
    <property type="match status" value="1"/>
</dbReference>
<dbReference type="PRINTS" id="PR00080">
    <property type="entry name" value="SDRFAMILY"/>
</dbReference>
<dbReference type="InterPro" id="IPR036291">
    <property type="entry name" value="NAD(P)-bd_dom_sf"/>
</dbReference>
<dbReference type="Proteomes" id="UP000256388">
    <property type="component" value="Unassembled WGS sequence"/>
</dbReference>
<dbReference type="Pfam" id="PF13561">
    <property type="entry name" value="adh_short_C2"/>
    <property type="match status" value="1"/>
</dbReference>
<protein>
    <submittedName>
        <fullName evidence="3">2-deoxy-D-gluconate 3-dehydrogenase</fullName>
    </submittedName>
</protein>
<dbReference type="OrthoDB" id="9803333at2"/>
<evidence type="ECO:0000256" key="2">
    <source>
        <dbReference type="ARBA" id="ARBA00023002"/>
    </source>
</evidence>
<dbReference type="FunFam" id="3.40.50.720:FF:000084">
    <property type="entry name" value="Short-chain dehydrogenase reductase"/>
    <property type="match status" value="1"/>
</dbReference>
<organism evidence="3 4">
    <name type="scientific">Pelolinea submarina</name>
    <dbReference type="NCBI Taxonomy" id="913107"/>
    <lineage>
        <taxon>Bacteria</taxon>
        <taxon>Bacillati</taxon>
        <taxon>Chloroflexota</taxon>
        <taxon>Anaerolineae</taxon>
        <taxon>Anaerolineales</taxon>
        <taxon>Anaerolineaceae</taxon>
        <taxon>Pelolinea</taxon>
    </lineage>
</organism>